<dbReference type="GeneID" id="114030558"/>
<comment type="similarity">
    <text evidence="1 2">Belongs to the ELL/occludin family.</text>
</comment>
<keyword evidence="6" id="KW-1185">Reference proteome</keyword>
<dbReference type="CTD" id="79629"/>
<accession>A0A4X2KV99</accession>
<feature type="region of interest" description="Disordered" evidence="3">
    <location>
        <begin position="1"/>
        <end position="36"/>
    </location>
</feature>
<feature type="domain" description="OCEL" evidence="4">
    <location>
        <begin position="218"/>
        <end position="327"/>
    </location>
</feature>
<feature type="region of interest" description="Disordered" evidence="3">
    <location>
        <begin position="77"/>
        <end position="111"/>
    </location>
</feature>
<dbReference type="Ensembl" id="ENSVURT00010015069.1">
    <property type="protein sequence ID" value="ENSVURP00010013245.1"/>
    <property type="gene ID" value="ENSVURG00010010189.1"/>
</dbReference>
<gene>
    <name evidence="5" type="primary">OCEL1</name>
</gene>
<dbReference type="GO" id="GO:0070830">
    <property type="term" value="P:bicellular tight junction assembly"/>
    <property type="evidence" value="ECO:0007669"/>
    <property type="project" value="TreeGrafter"/>
</dbReference>
<evidence type="ECO:0000313" key="5">
    <source>
        <dbReference type="Ensembl" id="ENSVURP00010013245.1"/>
    </source>
</evidence>
<dbReference type="STRING" id="29139.ENSVURP00010013245"/>
<dbReference type="AlphaFoldDB" id="A0A4X2KV99"/>
<dbReference type="InterPro" id="IPR010844">
    <property type="entry name" value="Occludin_ELL"/>
</dbReference>
<dbReference type="PANTHER" id="PTHR23288">
    <property type="entry name" value="OCCLUDIN AND RNA POLYMERASE II ELONGATION FACTOR ELL"/>
    <property type="match status" value="1"/>
</dbReference>
<organism evidence="5 6">
    <name type="scientific">Vombatus ursinus</name>
    <name type="common">Common wombat</name>
    <dbReference type="NCBI Taxonomy" id="29139"/>
    <lineage>
        <taxon>Eukaryota</taxon>
        <taxon>Metazoa</taxon>
        <taxon>Chordata</taxon>
        <taxon>Craniata</taxon>
        <taxon>Vertebrata</taxon>
        <taxon>Euteleostomi</taxon>
        <taxon>Mammalia</taxon>
        <taxon>Metatheria</taxon>
        <taxon>Diprotodontia</taxon>
        <taxon>Vombatidae</taxon>
        <taxon>Vombatus</taxon>
    </lineage>
</organism>
<evidence type="ECO:0000256" key="3">
    <source>
        <dbReference type="SAM" id="MobiDB-lite"/>
    </source>
</evidence>
<reference evidence="6" key="1">
    <citation type="submission" date="2018-12" db="EMBL/GenBank/DDBJ databases">
        <authorList>
            <person name="Yazar S."/>
        </authorList>
    </citation>
    <scope>NUCLEOTIDE SEQUENCE [LARGE SCALE GENOMIC DNA]</scope>
</reference>
<dbReference type="GO" id="GO:0016324">
    <property type="term" value="C:apical plasma membrane"/>
    <property type="evidence" value="ECO:0007669"/>
    <property type="project" value="TreeGrafter"/>
</dbReference>
<evidence type="ECO:0000259" key="4">
    <source>
        <dbReference type="PROSITE" id="PS51980"/>
    </source>
</evidence>
<dbReference type="OrthoDB" id="9445081at2759"/>
<dbReference type="InterPro" id="IPR031176">
    <property type="entry name" value="ELL/occludin"/>
</dbReference>
<dbReference type="GO" id="GO:0005923">
    <property type="term" value="C:bicellular tight junction"/>
    <property type="evidence" value="ECO:0007669"/>
    <property type="project" value="TreeGrafter"/>
</dbReference>
<dbReference type="OMA" id="EPRIQQC"/>
<dbReference type="PROSITE" id="PS51980">
    <property type="entry name" value="OCEL"/>
    <property type="match status" value="1"/>
</dbReference>
<protein>
    <recommendedName>
        <fullName evidence="4">OCEL domain-containing protein</fullName>
    </recommendedName>
</protein>
<dbReference type="Gene3D" id="6.10.140.340">
    <property type="match status" value="1"/>
</dbReference>
<evidence type="ECO:0000313" key="6">
    <source>
        <dbReference type="Proteomes" id="UP000314987"/>
    </source>
</evidence>
<dbReference type="PANTHER" id="PTHR23288:SF15">
    <property type="entry name" value="OCCLUDIN_ELL DOMAIN-CONTAINING PROTEIN 1"/>
    <property type="match status" value="1"/>
</dbReference>
<reference evidence="5" key="2">
    <citation type="submission" date="2025-08" db="UniProtKB">
        <authorList>
            <consortium name="Ensembl"/>
        </authorList>
    </citation>
    <scope>IDENTIFICATION</scope>
</reference>
<feature type="region of interest" description="Disordered" evidence="3">
    <location>
        <begin position="192"/>
        <end position="214"/>
    </location>
</feature>
<dbReference type="Proteomes" id="UP000314987">
    <property type="component" value="Unassembled WGS sequence"/>
</dbReference>
<reference evidence="5" key="3">
    <citation type="submission" date="2025-09" db="UniProtKB">
        <authorList>
            <consortium name="Ensembl"/>
        </authorList>
    </citation>
    <scope>IDENTIFICATION</scope>
</reference>
<evidence type="ECO:0000256" key="2">
    <source>
        <dbReference type="PROSITE-ProRule" id="PRU01324"/>
    </source>
</evidence>
<sequence length="334" mass="37346">MKTRVRYANIHKAAARPPEPRIQQCQEGQSHPRGVCSCPHGSVSQVAGPAYRAHAPLRNEVPPGARRGVPGVKYSMAEKLRGPPPAQSSKDIQNSGQGPQGPGCSPRVPSSLQRPIQTITPVHHFVPHAGKKFLQQSKKGVPKGSSCPPITYCLPARPKNPGARGQHQQRPRKIVFEDELPVRNPEVTPKLGLQLRKGPTGSGPALHPGHSPPPQLVPDYVLRYPAIYSEAERRRYKAIFQDQHAEYQELHQNVATAMGKFQELQALLATLPQPGPKEEARLAWVRRELERKKRDPVFLEKQARCDYLKRKLRHLKAQIQKYDEKDSKDGSVYF</sequence>
<dbReference type="Pfam" id="PF07303">
    <property type="entry name" value="Occludin_ELL"/>
    <property type="match status" value="1"/>
</dbReference>
<name>A0A4X2KV99_VOMUR</name>
<dbReference type="RefSeq" id="XP_027701215.1">
    <property type="nucleotide sequence ID" value="XM_027845414.1"/>
</dbReference>
<dbReference type="GO" id="GO:0031410">
    <property type="term" value="C:cytoplasmic vesicle"/>
    <property type="evidence" value="ECO:0007669"/>
    <property type="project" value="TreeGrafter"/>
</dbReference>
<proteinExistence type="inferred from homology"/>
<dbReference type="GeneTree" id="ENSGT00940000162475"/>
<evidence type="ECO:0000256" key="1">
    <source>
        <dbReference type="ARBA" id="ARBA00009171"/>
    </source>
</evidence>
<dbReference type="SUPFAM" id="SSF144292">
    <property type="entry name" value="occludin/ELL-like"/>
    <property type="match status" value="1"/>
</dbReference>